<dbReference type="Proteomes" id="UP001182991">
    <property type="component" value="Unassembled WGS sequence"/>
</dbReference>
<keyword evidence="1" id="KW-0812">Transmembrane</keyword>
<protein>
    <submittedName>
        <fullName evidence="2">DUF983 domain-containing protein</fullName>
    </submittedName>
</protein>
<reference evidence="3" key="1">
    <citation type="submission" date="2023-07" db="EMBL/GenBank/DDBJ databases">
        <title>Isolating and identifying novel microbial strains from the Mariana Trench.</title>
        <authorList>
            <person name="Fu H."/>
        </authorList>
    </citation>
    <scope>NUCLEOTIDE SEQUENCE [LARGE SCALE GENOMIC DNA]</scope>
    <source>
        <strain evidence="3">T-y2</strain>
    </source>
</reference>
<dbReference type="EMBL" id="JAVRBG010000038">
    <property type="protein sequence ID" value="MDT0295945.1"/>
    <property type="molecule type" value="Genomic_DNA"/>
</dbReference>
<feature type="transmembrane region" description="Helical" evidence="1">
    <location>
        <begin position="84"/>
        <end position="104"/>
    </location>
</feature>
<evidence type="ECO:0000256" key="1">
    <source>
        <dbReference type="SAM" id="Phobius"/>
    </source>
</evidence>
<dbReference type="Pfam" id="PF06170">
    <property type="entry name" value="DUF983"/>
    <property type="match status" value="1"/>
</dbReference>
<evidence type="ECO:0000313" key="3">
    <source>
        <dbReference type="Proteomes" id="UP001182991"/>
    </source>
</evidence>
<accession>A0ABU2KML1</accession>
<feature type="transmembrane region" description="Helical" evidence="1">
    <location>
        <begin position="52"/>
        <end position="78"/>
    </location>
</feature>
<name>A0ABU2KML1_9FLAO</name>
<proteinExistence type="predicted"/>
<keyword evidence="3" id="KW-1185">Reference proteome</keyword>
<dbReference type="RefSeq" id="WP_311402862.1">
    <property type="nucleotide sequence ID" value="NZ_JAVRBG010000038.1"/>
</dbReference>
<keyword evidence="1" id="KW-1133">Transmembrane helix</keyword>
<dbReference type="InterPro" id="IPR009325">
    <property type="entry name" value="DUF983"/>
</dbReference>
<gene>
    <name evidence="2" type="ORF">RLT85_15030</name>
</gene>
<evidence type="ECO:0000313" key="2">
    <source>
        <dbReference type="EMBL" id="MDT0295945.1"/>
    </source>
</evidence>
<sequence>MSKVIDALNCKCPNCQKGKIFMNGGNILLLNIPKMNDRCPECDYKFERETGFFFGAMFVSYALAAAQMITSLVVFWYFIDLSPLRVFGIIAVIAFLLSTINFKLSRSIWIYLFY</sequence>
<keyword evidence="1" id="KW-0472">Membrane</keyword>
<comment type="caution">
    <text evidence="2">The sequence shown here is derived from an EMBL/GenBank/DDBJ whole genome shotgun (WGS) entry which is preliminary data.</text>
</comment>
<organism evidence="2 3">
    <name type="scientific">Mesonia ostreae</name>
    <dbReference type="NCBI Taxonomy" id="861110"/>
    <lineage>
        <taxon>Bacteria</taxon>
        <taxon>Pseudomonadati</taxon>
        <taxon>Bacteroidota</taxon>
        <taxon>Flavobacteriia</taxon>
        <taxon>Flavobacteriales</taxon>
        <taxon>Flavobacteriaceae</taxon>
        <taxon>Mesonia</taxon>
    </lineage>
</organism>